<organism evidence="2 3">
    <name type="scientific">Candidatus Scatomorpha pullistercoris</name>
    <dbReference type="NCBI Taxonomy" id="2840929"/>
    <lineage>
        <taxon>Bacteria</taxon>
        <taxon>Bacillati</taxon>
        <taxon>Bacillota</taxon>
        <taxon>Clostridia</taxon>
        <taxon>Eubacteriales</taxon>
        <taxon>Candidatus Scatomorpha</taxon>
    </lineage>
</organism>
<accession>A0A9D1G5A7</accession>
<name>A0A9D1G5A7_9FIRM</name>
<dbReference type="InterPro" id="IPR007076">
    <property type="entry name" value="TfoX_N"/>
</dbReference>
<reference evidence="2" key="2">
    <citation type="journal article" date="2021" name="PeerJ">
        <title>Extensive microbial diversity within the chicken gut microbiome revealed by metagenomics and culture.</title>
        <authorList>
            <person name="Gilroy R."/>
            <person name="Ravi A."/>
            <person name="Getino M."/>
            <person name="Pursley I."/>
            <person name="Horton D.L."/>
            <person name="Alikhan N.F."/>
            <person name="Baker D."/>
            <person name="Gharbi K."/>
            <person name="Hall N."/>
            <person name="Watson M."/>
            <person name="Adriaenssens E.M."/>
            <person name="Foster-Nyarko E."/>
            <person name="Jarju S."/>
            <person name="Secka A."/>
            <person name="Antonio M."/>
            <person name="Oren A."/>
            <person name="Chaudhuri R.R."/>
            <person name="La Ragione R."/>
            <person name="Hildebrand F."/>
            <person name="Pallen M.J."/>
        </authorList>
    </citation>
    <scope>NUCLEOTIDE SEQUENCE</scope>
    <source>
        <strain evidence="2">ChiHecec3B27-6122</strain>
    </source>
</reference>
<proteinExistence type="predicted"/>
<dbReference type="EMBL" id="DVJS01000159">
    <property type="protein sequence ID" value="HIS97593.1"/>
    <property type="molecule type" value="Genomic_DNA"/>
</dbReference>
<sequence length="105" mass="11042">MASDAGFVEYVLEQLAPAGRVRAKRMFGEYGLFLDGVFIAVICADQLFVKPTAEARAAFPGLPMAPPYEGAKDYILVEDIDDAGLLCAIAGLTRDSLSGAAGGKK</sequence>
<feature type="domain" description="TfoX N-terminal" evidence="1">
    <location>
        <begin position="13"/>
        <end position="75"/>
    </location>
</feature>
<dbReference type="AlphaFoldDB" id="A0A9D1G5A7"/>
<evidence type="ECO:0000259" key="1">
    <source>
        <dbReference type="Pfam" id="PF04993"/>
    </source>
</evidence>
<evidence type="ECO:0000313" key="2">
    <source>
        <dbReference type="EMBL" id="HIS97593.1"/>
    </source>
</evidence>
<dbReference type="Gene3D" id="3.30.1460.30">
    <property type="entry name" value="YgaC/TfoX-N like chaperone"/>
    <property type="match status" value="1"/>
</dbReference>
<dbReference type="Pfam" id="PF04993">
    <property type="entry name" value="TfoX_N"/>
    <property type="match status" value="1"/>
</dbReference>
<dbReference type="Proteomes" id="UP000886876">
    <property type="component" value="Unassembled WGS sequence"/>
</dbReference>
<dbReference type="SUPFAM" id="SSF159894">
    <property type="entry name" value="YgaC/TfoX-N like"/>
    <property type="match status" value="1"/>
</dbReference>
<evidence type="ECO:0000313" key="3">
    <source>
        <dbReference type="Proteomes" id="UP000886876"/>
    </source>
</evidence>
<gene>
    <name evidence="2" type="ORF">IAD42_06425</name>
</gene>
<reference evidence="2" key="1">
    <citation type="submission" date="2020-10" db="EMBL/GenBank/DDBJ databases">
        <authorList>
            <person name="Gilroy R."/>
        </authorList>
    </citation>
    <scope>NUCLEOTIDE SEQUENCE</scope>
    <source>
        <strain evidence="2">ChiHecec3B27-6122</strain>
    </source>
</reference>
<comment type="caution">
    <text evidence="2">The sequence shown here is derived from an EMBL/GenBank/DDBJ whole genome shotgun (WGS) entry which is preliminary data.</text>
</comment>
<protein>
    <submittedName>
        <fullName evidence="2">TfoX/Sxy family protein</fullName>
    </submittedName>
</protein>